<proteinExistence type="predicted"/>
<keyword evidence="5" id="KW-0677">Repeat</keyword>
<keyword evidence="4" id="KW-0732">Signal</keyword>
<dbReference type="Gene3D" id="3.80.10.10">
    <property type="entry name" value="Ribonuclease Inhibitor"/>
    <property type="match status" value="2"/>
</dbReference>
<organism evidence="7 8">
    <name type="scientific">Hibiscus syriacus</name>
    <name type="common">Rose of Sharon</name>
    <dbReference type="NCBI Taxonomy" id="106335"/>
    <lineage>
        <taxon>Eukaryota</taxon>
        <taxon>Viridiplantae</taxon>
        <taxon>Streptophyta</taxon>
        <taxon>Embryophyta</taxon>
        <taxon>Tracheophyta</taxon>
        <taxon>Spermatophyta</taxon>
        <taxon>Magnoliopsida</taxon>
        <taxon>eudicotyledons</taxon>
        <taxon>Gunneridae</taxon>
        <taxon>Pentapetalae</taxon>
        <taxon>rosids</taxon>
        <taxon>malvids</taxon>
        <taxon>Malvales</taxon>
        <taxon>Malvaceae</taxon>
        <taxon>Malvoideae</taxon>
        <taxon>Hibiscus</taxon>
    </lineage>
</organism>
<dbReference type="GO" id="GO:0005576">
    <property type="term" value="C:extracellular region"/>
    <property type="evidence" value="ECO:0007669"/>
    <property type="project" value="UniProtKB-SubCell"/>
</dbReference>
<dbReference type="Proteomes" id="UP000436088">
    <property type="component" value="Unassembled WGS sequence"/>
</dbReference>
<feature type="compositionally biased region" description="Pro residues" evidence="6">
    <location>
        <begin position="330"/>
        <end position="347"/>
    </location>
</feature>
<evidence type="ECO:0000256" key="1">
    <source>
        <dbReference type="ARBA" id="ARBA00004613"/>
    </source>
</evidence>
<comment type="subcellular location">
    <subcellularLocation>
        <location evidence="1">Secreted</location>
    </subcellularLocation>
</comment>
<dbReference type="InterPro" id="IPR051582">
    <property type="entry name" value="LRR_extensin-like_regulator"/>
</dbReference>
<evidence type="ECO:0000256" key="6">
    <source>
        <dbReference type="SAM" id="MobiDB-lite"/>
    </source>
</evidence>
<evidence type="ECO:0000256" key="5">
    <source>
        <dbReference type="ARBA" id="ARBA00022737"/>
    </source>
</evidence>
<sequence>MTAMKTLPFLRETSGYLLALLLIASLLPSSSSLFSFSTRSLSDSEIAFIARSQLLNLHGTDDSNDSYESHVKLNFTKNWNGPKVCDYKGVFCAPSLSDPKSTVIAGVDLNHADIAGYLPAELGLLTDLALLHINSNRFCGVIPKSFSKLTLLHELDLFENSPSELFEKELDALFLNNKWFVSNIPETFGSSPVSVIVVANNRLSGCIPNSIGKMQNTLNEIVFQNNNLTCCLPMEIGNLGNVTVLDIASNTFNGDEVCRLSSIKKFGFSYNYFNGEAESCLQLKGKDIVFDDVGNCLPDRPKQKSAKECRQVVSRQVECGKSKCGGGGGQPPPKPLPPKSKPPPTPKPTDDDDPYDQSPVKRQRPPVPQKQLPPPVVQPPIHSPPPPVISPPPPVRSPPPPVHHPPPPPVHPPPPPMHSPPPSVQSPPPPLVHPPPPPVHSPPPAPRKDVILPPNIGFKYSSPPPPKFP</sequence>
<evidence type="ECO:0000256" key="4">
    <source>
        <dbReference type="ARBA" id="ARBA00022729"/>
    </source>
</evidence>
<evidence type="ECO:0000313" key="7">
    <source>
        <dbReference type="EMBL" id="KAE8653989.1"/>
    </source>
</evidence>
<dbReference type="EMBL" id="VEPZ02001788">
    <property type="protein sequence ID" value="KAE8653989.1"/>
    <property type="molecule type" value="Genomic_DNA"/>
</dbReference>
<gene>
    <name evidence="7" type="ORF">F3Y22_tig00117056pilonHSYRG00639</name>
</gene>
<dbReference type="SUPFAM" id="SSF52058">
    <property type="entry name" value="L domain-like"/>
    <property type="match status" value="1"/>
</dbReference>
<dbReference type="AlphaFoldDB" id="A0A6A2X6H9"/>
<keyword evidence="3" id="KW-0433">Leucine-rich repeat</keyword>
<feature type="region of interest" description="Disordered" evidence="6">
    <location>
        <begin position="319"/>
        <end position="469"/>
    </location>
</feature>
<comment type="caution">
    <text evidence="7">The sequence shown here is derived from an EMBL/GenBank/DDBJ whole genome shotgun (WGS) entry which is preliminary data.</text>
</comment>
<evidence type="ECO:0000256" key="2">
    <source>
        <dbReference type="ARBA" id="ARBA00022525"/>
    </source>
</evidence>
<accession>A0A6A2X6H9</accession>
<dbReference type="PANTHER" id="PTHR32093:SF158">
    <property type="entry name" value="LRR EXTENSIN-LIKE PROTEIN, PUTATIVE-RELATED"/>
    <property type="match status" value="1"/>
</dbReference>
<feature type="compositionally biased region" description="Pro residues" evidence="6">
    <location>
        <begin position="365"/>
        <end position="445"/>
    </location>
</feature>
<dbReference type="PANTHER" id="PTHR32093">
    <property type="entry name" value="LEUCINE-RICH REPEAT EXTENSIN-LIKE PROTEIN 3-RELATED"/>
    <property type="match status" value="1"/>
</dbReference>
<protein>
    <submittedName>
        <fullName evidence="7">Pollen-specific leucine-rich repeat extensin-like protein 2</fullName>
    </submittedName>
</protein>
<keyword evidence="8" id="KW-1185">Reference proteome</keyword>
<keyword evidence="2" id="KW-0964">Secreted</keyword>
<evidence type="ECO:0000313" key="8">
    <source>
        <dbReference type="Proteomes" id="UP000436088"/>
    </source>
</evidence>
<reference evidence="7" key="1">
    <citation type="submission" date="2019-09" db="EMBL/GenBank/DDBJ databases">
        <title>Draft genome information of white flower Hibiscus syriacus.</title>
        <authorList>
            <person name="Kim Y.-M."/>
        </authorList>
    </citation>
    <scope>NUCLEOTIDE SEQUENCE [LARGE SCALE GENOMIC DNA]</scope>
    <source>
        <strain evidence="7">YM2019G1</strain>
    </source>
</reference>
<evidence type="ECO:0000256" key="3">
    <source>
        <dbReference type="ARBA" id="ARBA00022614"/>
    </source>
</evidence>
<dbReference type="InterPro" id="IPR032675">
    <property type="entry name" value="LRR_dom_sf"/>
</dbReference>
<name>A0A6A2X6H9_HIBSY</name>
<dbReference type="PRINTS" id="PR01217">
    <property type="entry name" value="PRICHEXTENSN"/>
</dbReference>